<dbReference type="PANTHER" id="PTHR47089">
    <property type="entry name" value="ABC TRANSPORTER, PERMEASE PROTEIN"/>
    <property type="match status" value="1"/>
</dbReference>
<keyword evidence="5 6" id="KW-0472">Membrane</keyword>
<dbReference type="CDD" id="cd06580">
    <property type="entry name" value="TM_PBP1_transp_TpRbsC_like"/>
    <property type="match status" value="1"/>
</dbReference>
<evidence type="ECO:0000313" key="7">
    <source>
        <dbReference type="EMBL" id="VEU70149.1"/>
    </source>
</evidence>
<dbReference type="KEGG" id="mgly:NCTC10194_00140"/>
<evidence type="ECO:0000256" key="2">
    <source>
        <dbReference type="ARBA" id="ARBA00022475"/>
    </source>
</evidence>
<protein>
    <submittedName>
        <fullName evidence="7">ABC-type uncharacterized transport system, permease component</fullName>
    </submittedName>
</protein>
<dbReference type="Proteomes" id="UP000290815">
    <property type="component" value="Chromosome"/>
</dbReference>
<feature type="transmembrane region" description="Helical" evidence="6">
    <location>
        <begin position="273"/>
        <end position="295"/>
    </location>
</feature>
<dbReference type="AlphaFoldDB" id="A0A449AUF0"/>
<keyword evidence="3 6" id="KW-0812">Transmembrane</keyword>
<reference evidence="7 8" key="1">
    <citation type="submission" date="2019-01" db="EMBL/GenBank/DDBJ databases">
        <authorList>
            <consortium name="Pathogen Informatics"/>
        </authorList>
    </citation>
    <scope>NUCLEOTIDE SEQUENCE [LARGE SCALE GENOMIC DNA]</scope>
    <source>
        <strain evidence="7 8">NCTC10194</strain>
    </source>
</reference>
<dbReference type="InterPro" id="IPR001851">
    <property type="entry name" value="ABC_transp_permease"/>
</dbReference>
<dbReference type="PANTHER" id="PTHR47089:SF1">
    <property type="entry name" value="GUANOSINE ABC TRANSPORTER PERMEASE PROTEIN NUPP"/>
    <property type="match status" value="1"/>
</dbReference>
<dbReference type="Pfam" id="PF02653">
    <property type="entry name" value="BPD_transp_2"/>
    <property type="match status" value="1"/>
</dbReference>
<evidence type="ECO:0000256" key="3">
    <source>
        <dbReference type="ARBA" id="ARBA00022692"/>
    </source>
</evidence>
<feature type="transmembrane region" description="Helical" evidence="6">
    <location>
        <begin position="358"/>
        <end position="379"/>
    </location>
</feature>
<keyword evidence="8" id="KW-1185">Reference proteome</keyword>
<feature type="transmembrane region" description="Helical" evidence="6">
    <location>
        <begin position="83"/>
        <end position="101"/>
    </location>
</feature>
<dbReference type="GO" id="GO:0005886">
    <property type="term" value="C:plasma membrane"/>
    <property type="evidence" value="ECO:0007669"/>
    <property type="project" value="UniProtKB-SubCell"/>
</dbReference>
<feature type="transmembrane region" description="Helical" evidence="6">
    <location>
        <begin position="225"/>
        <end position="245"/>
    </location>
</feature>
<dbReference type="EMBL" id="LR215024">
    <property type="protein sequence ID" value="VEU70149.1"/>
    <property type="molecule type" value="Genomic_DNA"/>
</dbReference>
<proteinExistence type="predicted"/>
<accession>A0A449AUF0</accession>
<feature type="transmembrane region" description="Helical" evidence="6">
    <location>
        <begin position="139"/>
        <end position="161"/>
    </location>
</feature>
<feature type="transmembrane region" description="Helical" evidence="6">
    <location>
        <begin position="170"/>
        <end position="189"/>
    </location>
</feature>
<keyword evidence="2" id="KW-1003">Cell membrane</keyword>
<dbReference type="GO" id="GO:0022857">
    <property type="term" value="F:transmembrane transporter activity"/>
    <property type="evidence" value="ECO:0007669"/>
    <property type="project" value="InterPro"/>
</dbReference>
<gene>
    <name evidence="7" type="ORF">NCTC10194_00140</name>
</gene>
<keyword evidence="4 6" id="KW-1133">Transmembrane helix</keyword>
<name>A0A449AUF0_9BACT</name>
<evidence type="ECO:0000256" key="5">
    <source>
        <dbReference type="ARBA" id="ARBA00023136"/>
    </source>
</evidence>
<sequence>MTKKETQTSFLTRLKKFLMFDDRVNTRRKVYSSVWAVAIGFLTASIIYWIITLTGDNPANPFSFIINLFKFALQPDGNLRESLYTYFLVFGFAGMAVAIAFKSGLFNIGISGQMQLPAILFFLFLIIGRTNFDEVSTSYLFGMFFVFFLVSMLLGGFAGFLKAYFNVHEVITTIFLNWIVTYVGVWLFTRSNFTLLPSDFPDLDAFLGTVQGTSRILLTTGQKTLFIAMGMVVLAILAIGFWFLYSNTTIGYKMKMVGLNKTNSKYVGINEKLLTIIVMAISGGLAGLAGFFFFILSQKNYPATPTPTLIGFEAIAIALIALNNPIGVLISSLLYAVIYNGQASFQLLQGSQKISPDFFSIITGIVVFMSALSLILYNFKPLRGSCKYLYLLTRKEYWKYRTKMIKEYWTILLKEKFKIKKMFFNNLKLKMKFRHEAKKYETYVAEKLALIKSQKKRSELLSQNELLDLYDEMSKRKFEFLKKKSDFGLNDYSDEKNKFSNTLYLRKTQFKTFKEELFTQFTSRLFKKDKLKVKGEN</sequence>
<feature type="transmembrane region" description="Helical" evidence="6">
    <location>
        <begin position="108"/>
        <end position="127"/>
    </location>
</feature>
<feature type="transmembrane region" description="Helical" evidence="6">
    <location>
        <begin position="30"/>
        <end position="51"/>
    </location>
</feature>
<evidence type="ECO:0000256" key="4">
    <source>
        <dbReference type="ARBA" id="ARBA00022989"/>
    </source>
</evidence>
<feature type="transmembrane region" description="Helical" evidence="6">
    <location>
        <begin position="315"/>
        <end position="338"/>
    </location>
</feature>
<evidence type="ECO:0000256" key="1">
    <source>
        <dbReference type="ARBA" id="ARBA00004651"/>
    </source>
</evidence>
<dbReference type="RefSeq" id="WP_044888897.1">
    <property type="nucleotide sequence ID" value="NZ_LR215024.1"/>
</dbReference>
<organism evidence="7 8">
    <name type="scientific">Mycoplasmopsis glycophila</name>
    <dbReference type="NCBI Taxonomy" id="171285"/>
    <lineage>
        <taxon>Bacteria</taxon>
        <taxon>Bacillati</taxon>
        <taxon>Mycoplasmatota</taxon>
        <taxon>Mycoplasmoidales</taxon>
        <taxon>Metamycoplasmataceae</taxon>
        <taxon>Mycoplasmopsis</taxon>
    </lineage>
</organism>
<evidence type="ECO:0000256" key="6">
    <source>
        <dbReference type="SAM" id="Phobius"/>
    </source>
</evidence>
<evidence type="ECO:0000313" key="8">
    <source>
        <dbReference type="Proteomes" id="UP000290815"/>
    </source>
</evidence>
<comment type="subcellular location">
    <subcellularLocation>
        <location evidence="1">Cell membrane</location>
        <topology evidence="1">Multi-pass membrane protein</topology>
    </subcellularLocation>
</comment>